<evidence type="ECO:0000256" key="2">
    <source>
        <dbReference type="ARBA" id="ARBA00023015"/>
    </source>
</evidence>
<organism evidence="9 10">
    <name type="scientific">Phytophthora oleae</name>
    <dbReference type="NCBI Taxonomy" id="2107226"/>
    <lineage>
        <taxon>Eukaryota</taxon>
        <taxon>Sar</taxon>
        <taxon>Stramenopiles</taxon>
        <taxon>Oomycota</taxon>
        <taxon>Peronosporomycetes</taxon>
        <taxon>Peronosporales</taxon>
        <taxon>Peronosporaceae</taxon>
        <taxon>Phytophthora</taxon>
    </lineage>
</organism>
<reference evidence="9 10" key="1">
    <citation type="submission" date="2024-09" db="EMBL/GenBank/DDBJ databases">
        <title>Genome sequencing and assembly of Phytophthora oleae, isolate VK10A, causative agent of rot of olive drupes.</title>
        <authorList>
            <person name="Conti Taguali S."/>
            <person name="Riolo M."/>
            <person name="La Spada F."/>
            <person name="Cacciola S.O."/>
            <person name="Dionisio G."/>
        </authorList>
    </citation>
    <scope>NUCLEOTIDE SEQUENCE [LARGE SCALE GENOMIC DNA]</scope>
    <source>
        <strain evidence="9 10">VK10A</strain>
    </source>
</reference>
<name>A0ABD3EZ15_9STRA</name>
<evidence type="ECO:0000256" key="3">
    <source>
        <dbReference type="ARBA" id="ARBA00023054"/>
    </source>
</evidence>
<sequence>MASEMEQQREPELAIHEPESSSSVEVSSSKPKGATTLDENKFVALADATRSGLAWPDPNLQPLRTKPTTPGGSILKVETSATVVQTSTMGATALDDSGLPKPSDGLPVPNMSCDSVSPVSPTVMKDLHFDSRFISDAWSYEAPQNMYALLTQPTNQMDPLAGGTGLVTPYMQLQAQQHLQMQQLQLEQQLEHGLPLQMSPINGSGLSSLYMSGSAMALSPHQMMMQQPSNGSSVSSGFPTTPTAVSLSDIMISGDPSMFLAPSSSPTNLVKQHTVPPMPHTGGMVNVKDLTLNELRPHFNKPMAVVAKELGVCITLMKKICRRNGLVRWPHRRIRSLVNRITSLQVLASNAAGAERKRFQGQIAGLREELSAVIQNPNEKSRKAHTDTKNSIKAEQMSLREVVGEFPITQITDEMVGPAEIPVDNNNDNDGNNSVLGASTTKKSKRTKSNNTIKREAKEDTVVEGSEVVEKTKSGGGSRTKKRKPSFGLHVHQPPPIKIPRHDELPSMSRLRSQSVPERRLRRDRRYGRGRDAGTGGTAVCVRPSTTTHRNGRRGSISSILNDIPE</sequence>
<feature type="compositionally biased region" description="Basic and acidic residues" evidence="7">
    <location>
        <begin position="517"/>
        <end position="532"/>
    </location>
</feature>
<dbReference type="PANTHER" id="PTHR46373:SF2">
    <property type="entry name" value="RWP-RK DOMAIN-CONTAINING PROTEIN"/>
    <property type="match status" value="1"/>
</dbReference>
<dbReference type="InterPro" id="IPR003035">
    <property type="entry name" value="RWP-RK_dom"/>
</dbReference>
<evidence type="ECO:0000256" key="1">
    <source>
        <dbReference type="ARBA" id="ARBA00004049"/>
    </source>
</evidence>
<feature type="compositionally biased region" description="Polar residues" evidence="7">
    <location>
        <begin position="556"/>
        <end position="566"/>
    </location>
</feature>
<keyword evidence="2" id="KW-0805">Transcription regulation</keyword>
<protein>
    <recommendedName>
        <fullName evidence="8">RWP-RK domain-containing protein</fullName>
    </recommendedName>
</protein>
<keyword evidence="6" id="KW-0539">Nucleus</keyword>
<keyword evidence="5" id="KW-0804">Transcription</keyword>
<evidence type="ECO:0000256" key="4">
    <source>
        <dbReference type="ARBA" id="ARBA00023125"/>
    </source>
</evidence>
<keyword evidence="4" id="KW-0238">DNA-binding</keyword>
<gene>
    <name evidence="9" type="ORF">V7S43_016552</name>
</gene>
<evidence type="ECO:0000256" key="5">
    <source>
        <dbReference type="ARBA" id="ARBA00023163"/>
    </source>
</evidence>
<proteinExistence type="predicted"/>
<keyword evidence="3" id="KW-0175">Coiled coil</keyword>
<dbReference type="EMBL" id="JBIMZQ010000054">
    <property type="protein sequence ID" value="KAL3658419.1"/>
    <property type="molecule type" value="Genomic_DNA"/>
</dbReference>
<accession>A0ABD3EZ15</accession>
<evidence type="ECO:0000259" key="8">
    <source>
        <dbReference type="PROSITE" id="PS51519"/>
    </source>
</evidence>
<dbReference type="PROSITE" id="PS51519">
    <property type="entry name" value="RWP_RK"/>
    <property type="match status" value="1"/>
</dbReference>
<feature type="region of interest" description="Disordered" evidence="7">
    <location>
        <begin position="1"/>
        <end position="41"/>
    </location>
</feature>
<feature type="domain" description="RWP-RK" evidence="8">
    <location>
        <begin position="265"/>
        <end position="357"/>
    </location>
</feature>
<evidence type="ECO:0000256" key="7">
    <source>
        <dbReference type="SAM" id="MobiDB-lite"/>
    </source>
</evidence>
<dbReference type="GO" id="GO:0003677">
    <property type="term" value="F:DNA binding"/>
    <property type="evidence" value="ECO:0007669"/>
    <property type="project" value="UniProtKB-KW"/>
</dbReference>
<feature type="compositionally biased region" description="Low complexity" evidence="7">
    <location>
        <begin position="424"/>
        <end position="433"/>
    </location>
</feature>
<feature type="compositionally biased region" description="Low complexity" evidence="7">
    <location>
        <begin position="20"/>
        <end position="29"/>
    </location>
</feature>
<keyword evidence="10" id="KW-1185">Reference proteome</keyword>
<comment type="function">
    <text evidence="1">Putative transcription factor.</text>
</comment>
<evidence type="ECO:0000256" key="6">
    <source>
        <dbReference type="ARBA" id="ARBA00023242"/>
    </source>
</evidence>
<dbReference type="Proteomes" id="UP001632037">
    <property type="component" value="Unassembled WGS sequence"/>
</dbReference>
<dbReference type="Pfam" id="PF02042">
    <property type="entry name" value="RWP-RK"/>
    <property type="match status" value="1"/>
</dbReference>
<comment type="caution">
    <text evidence="9">The sequence shown here is derived from an EMBL/GenBank/DDBJ whole genome shotgun (WGS) entry which is preliminary data.</text>
</comment>
<dbReference type="PANTHER" id="PTHR46373">
    <property type="entry name" value="PROTEIN RKD4"/>
    <property type="match status" value="1"/>
</dbReference>
<feature type="compositionally biased region" description="Basic and acidic residues" evidence="7">
    <location>
        <begin position="1"/>
        <end position="19"/>
    </location>
</feature>
<evidence type="ECO:0000313" key="10">
    <source>
        <dbReference type="Proteomes" id="UP001632037"/>
    </source>
</evidence>
<dbReference type="AlphaFoldDB" id="A0ABD3EZ15"/>
<feature type="region of interest" description="Disordered" evidence="7">
    <location>
        <begin position="418"/>
        <end position="566"/>
    </location>
</feature>
<evidence type="ECO:0000313" key="9">
    <source>
        <dbReference type="EMBL" id="KAL3658419.1"/>
    </source>
</evidence>
<dbReference type="InterPro" id="IPR044607">
    <property type="entry name" value="RKD-like"/>
</dbReference>